<gene>
    <name evidence="2" type="ORF">A2714_00210</name>
</gene>
<protein>
    <recommendedName>
        <fullName evidence="4">CHRD domain-containing protein</fullName>
    </recommendedName>
</protein>
<dbReference type="SUPFAM" id="SSF49329">
    <property type="entry name" value="Cu,Zn superoxide dismutase-like"/>
    <property type="match status" value="1"/>
</dbReference>
<proteinExistence type="inferred from homology"/>
<evidence type="ECO:0000313" key="3">
    <source>
        <dbReference type="Proteomes" id="UP000178419"/>
    </source>
</evidence>
<dbReference type="Proteomes" id="UP000178419">
    <property type="component" value="Unassembled WGS sequence"/>
</dbReference>
<name>A0A1F7Y2I3_9BACT</name>
<sequence>MNKNQLLGLAAVAAIVILTAFLFTNRQATVEEPAPVPQPTVKMALVNLTELNESGEAGTATLKEVNGKVTVTLSLTGAAEGVTQPAHIHKGECPGVGAVVYPLTFPVDGQSVTTLDVSLDELSAQLPLAVNVHKSAAQSATYVSCGELSF</sequence>
<accession>A0A1F7Y2I3</accession>
<dbReference type="InterPro" id="IPR036423">
    <property type="entry name" value="SOD-like_Cu/Zn_dom_sf"/>
</dbReference>
<dbReference type="EMBL" id="MGGE01000014">
    <property type="protein sequence ID" value="OGM21527.1"/>
    <property type="molecule type" value="Genomic_DNA"/>
</dbReference>
<reference evidence="2 3" key="1">
    <citation type="journal article" date="2016" name="Nat. Commun.">
        <title>Thousands of microbial genomes shed light on interconnected biogeochemical processes in an aquifer system.</title>
        <authorList>
            <person name="Anantharaman K."/>
            <person name="Brown C.T."/>
            <person name="Hug L.A."/>
            <person name="Sharon I."/>
            <person name="Castelle C.J."/>
            <person name="Probst A.J."/>
            <person name="Thomas B.C."/>
            <person name="Singh A."/>
            <person name="Wilkins M.J."/>
            <person name="Karaoz U."/>
            <person name="Brodie E.L."/>
            <person name="Williams K.H."/>
            <person name="Hubbard S.S."/>
            <person name="Banfield J.F."/>
        </authorList>
    </citation>
    <scope>NUCLEOTIDE SEQUENCE [LARGE SCALE GENOMIC DNA]</scope>
</reference>
<dbReference type="GO" id="GO:0046872">
    <property type="term" value="F:metal ion binding"/>
    <property type="evidence" value="ECO:0007669"/>
    <property type="project" value="InterPro"/>
</dbReference>
<dbReference type="GO" id="GO:0006801">
    <property type="term" value="P:superoxide metabolic process"/>
    <property type="evidence" value="ECO:0007669"/>
    <property type="project" value="InterPro"/>
</dbReference>
<evidence type="ECO:0008006" key="4">
    <source>
        <dbReference type="Google" id="ProtNLM"/>
    </source>
</evidence>
<comment type="caution">
    <text evidence="2">The sequence shown here is derived from an EMBL/GenBank/DDBJ whole genome shotgun (WGS) entry which is preliminary data.</text>
</comment>
<comment type="similarity">
    <text evidence="1">Belongs to the Cu-Zn superoxide dismutase family.</text>
</comment>
<evidence type="ECO:0000256" key="1">
    <source>
        <dbReference type="ARBA" id="ARBA00010457"/>
    </source>
</evidence>
<evidence type="ECO:0000313" key="2">
    <source>
        <dbReference type="EMBL" id="OGM21527.1"/>
    </source>
</evidence>
<dbReference type="AlphaFoldDB" id="A0A1F7Y2I3"/>
<organism evidence="2 3">
    <name type="scientific">Candidatus Woesebacteria bacterium RIFCSPHIGHO2_01_FULL_38_9</name>
    <dbReference type="NCBI Taxonomy" id="1802492"/>
    <lineage>
        <taxon>Bacteria</taxon>
        <taxon>Candidatus Woeseibacteriota</taxon>
    </lineage>
</organism>